<evidence type="ECO:0000313" key="3">
    <source>
        <dbReference type="EMBL" id="QDS90890.1"/>
    </source>
</evidence>
<feature type="chain" id="PRO_5022013093" evidence="2">
    <location>
        <begin position="20"/>
        <end position="903"/>
    </location>
</feature>
<evidence type="ECO:0000256" key="1">
    <source>
        <dbReference type="SAM" id="MobiDB-lite"/>
    </source>
</evidence>
<keyword evidence="2" id="KW-0732">Signal</keyword>
<accession>A0A517M7M6</accession>
<dbReference type="EMBL" id="CP036261">
    <property type="protein sequence ID" value="QDS90890.1"/>
    <property type="molecule type" value="Genomic_DNA"/>
</dbReference>
<organism evidence="3 4">
    <name type="scientific">Rosistilla ulvae</name>
    <dbReference type="NCBI Taxonomy" id="1930277"/>
    <lineage>
        <taxon>Bacteria</taxon>
        <taxon>Pseudomonadati</taxon>
        <taxon>Planctomycetota</taxon>
        <taxon>Planctomycetia</taxon>
        <taxon>Pirellulales</taxon>
        <taxon>Pirellulaceae</taxon>
        <taxon>Rosistilla</taxon>
    </lineage>
</organism>
<sequence length="903" mass="101547" precursor="true">MRLLAIFVATILIASPAAAKGSTPAAKTVTQWSFDQSNDVNYDNWPDNWRRRQGPQYPAYLSIEIVPKSTELMEAAIRADHQFRPYRKFAERMGMPRDWLFAEQLVDRYLRVQLNGGAAVVQSPPVPVDSIYSYRFVGSISTKGLQHDSAWIEFLFVDADGEVVGTHATPKFSGDTNWTQVSLPAVPPPHEAANIIARLHVEPRGEADIYGEAGFDNIRIESLPQLQVTTDQPRGIYSVGQPAMATCHVSGLAEPVTRLRFRLHGSMGEPLAQYEAPLTDDATAQQLHGPRPKQDPTATTKQSLTQTWKLPSLGPGFYRVHVDLYADQTQTHTSTATLAVLEPLTGQSGPFGWTLGSGHAPVSRRELPLWLQQCGVGWVKYPCWLEQDDAQGADDLAWLMERLQERGIKSVGMLDQPPHEPRTHNDPLARKPLAPLLRDPAHWQPQLEALLTRLSMRTTWWQIGGEGDYSFLRHPNLADTIDEIRRGLQGFGQPIRVALPWPWLDPMPTDYTGGWKAICLSETEPYTSAELDANLQAMDPDGLEKWLTLDPLRADRYSLEDRIRDLVGRMLTVRRHNVPIAFVSNPFNSELGILNPDATPGEMLLPWRTTATLIGAMKHEGSLQMPNRSNNVVMSGDDQAVMVLWNQEPTEERIYLGDRVQQIDVWGRTSDVATDADGRQIIPVGTLPTFLTNIHPAIAKFRLAADLQPTRLESLPGRRQTLHLRLKNTFESAINGRYTLQTPVTWEGQQQPTTVNIANNATVDASVDVALRSNAAIGRERVRFDFLIDVEKRFRFSIWRDLDVGPEDIQIEPSIRFDPSGALIVNVNLINLSDHQQDYNCYMLTQSQTRRHQRHQLTVGPQQQVAKDFVWENGKELLGTTMTLQAEDRNSKRVLIYPIAIER</sequence>
<evidence type="ECO:0000313" key="4">
    <source>
        <dbReference type="Proteomes" id="UP000319557"/>
    </source>
</evidence>
<proteinExistence type="predicted"/>
<protein>
    <submittedName>
        <fullName evidence="3">Uncharacterized protein</fullName>
    </submittedName>
</protein>
<feature type="signal peptide" evidence="2">
    <location>
        <begin position="1"/>
        <end position="19"/>
    </location>
</feature>
<name>A0A517M7M6_9BACT</name>
<dbReference type="Proteomes" id="UP000319557">
    <property type="component" value="Chromosome"/>
</dbReference>
<dbReference type="Gene3D" id="2.60.120.260">
    <property type="entry name" value="Galactose-binding domain-like"/>
    <property type="match status" value="1"/>
</dbReference>
<reference evidence="3 4" key="1">
    <citation type="submission" date="2019-02" db="EMBL/GenBank/DDBJ databases">
        <title>Deep-cultivation of Planctomycetes and their phenomic and genomic characterization uncovers novel biology.</title>
        <authorList>
            <person name="Wiegand S."/>
            <person name="Jogler M."/>
            <person name="Boedeker C."/>
            <person name="Pinto D."/>
            <person name="Vollmers J."/>
            <person name="Rivas-Marin E."/>
            <person name="Kohn T."/>
            <person name="Peeters S.H."/>
            <person name="Heuer A."/>
            <person name="Rast P."/>
            <person name="Oberbeckmann S."/>
            <person name="Bunk B."/>
            <person name="Jeske O."/>
            <person name="Meyerdierks A."/>
            <person name="Storesund J.E."/>
            <person name="Kallscheuer N."/>
            <person name="Luecker S."/>
            <person name="Lage O.M."/>
            <person name="Pohl T."/>
            <person name="Merkel B.J."/>
            <person name="Hornburger P."/>
            <person name="Mueller R.-W."/>
            <person name="Bruemmer F."/>
            <person name="Labrenz M."/>
            <person name="Spormann A.M."/>
            <person name="Op den Camp H."/>
            <person name="Overmann J."/>
            <person name="Amann R."/>
            <person name="Jetten M.S.M."/>
            <person name="Mascher T."/>
            <person name="Medema M.H."/>
            <person name="Devos D.P."/>
            <person name="Kaster A.-K."/>
            <person name="Ovreas L."/>
            <person name="Rohde M."/>
            <person name="Galperin M.Y."/>
            <person name="Jogler C."/>
        </authorList>
    </citation>
    <scope>NUCLEOTIDE SEQUENCE [LARGE SCALE GENOMIC DNA]</scope>
    <source>
        <strain evidence="3 4">EC9</strain>
    </source>
</reference>
<evidence type="ECO:0000256" key="2">
    <source>
        <dbReference type="SAM" id="SignalP"/>
    </source>
</evidence>
<keyword evidence="4" id="KW-1185">Reference proteome</keyword>
<feature type="region of interest" description="Disordered" evidence="1">
    <location>
        <begin position="285"/>
        <end position="304"/>
    </location>
</feature>
<gene>
    <name evidence="3" type="ORF">EC9_51080</name>
</gene>
<dbReference type="AlphaFoldDB" id="A0A517M7M6"/>
<dbReference type="KEGG" id="ruv:EC9_51080"/>